<keyword evidence="2" id="KW-1185">Reference proteome</keyword>
<organism evidence="1 2">
    <name type="scientific">Trachymyrmex septentrionalis</name>
    <dbReference type="NCBI Taxonomy" id="34720"/>
    <lineage>
        <taxon>Eukaryota</taxon>
        <taxon>Metazoa</taxon>
        <taxon>Ecdysozoa</taxon>
        <taxon>Arthropoda</taxon>
        <taxon>Hexapoda</taxon>
        <taxon>Insecta</taxon>
        <taxon>Pterygota</taxon>
        <taxon>Neoptera</taxon>
        <taxon>Endopterygota</taxon>
        <taxon>Hymenoptera</taxon>
        <taxon>Apocrita</taxon>
        <taxon>Aculeata</taxon>
        <taxon>Formicoidea</taxon>
        <taxon>Formicidae</taxon>
        <taxon>Myrmicinae</taxon>
        <taxon>Trachymyrmex</taxon>
    </lineage>
</organism>
<dbReference type="AlphaFoldDB" id="A0A195EXL2"/>
<evidence type="ECO:0000313" key="1">
    <source>
        <dbReference type="EMBL" id="KYN32619.1"/>
    </source>
</evidence>
<dbReference type="Proteomes" id="UP000078541">
    <property type="component" value="Unassembled WGS sequence"/>
</dbReference>
<protein>
    <submittedName>
        <fullName evidence="1">Uncharacterized protein</fullName>
    </submittedName>
</protein>
<name>A0A195EXL2_9HYME</name>
<feature type="non-terminal residue" evidence="1">
    <location>
        <position position="1"/>
    </location>
</feature>
<evidence type="ECO:0000313" key="2">
    <source>
        <dbReference type="Proteomes" id="UP000078541"/>
    </source>
</evidence>
<reference evidence="1 2" key="1">
    <citation type="submission" date="2016-03" db="EMBL/GenBank/DDBJ databases">
        <title>Trachymyrmex septentrionalis WGS genome.</title>
        <authorList>
            <person name="Nygaard S."/>
            <person name="Hu H."/>
            <person name="Boomsma J."/>
            <person name="Zhang G."/>
        </authorList>
    </citation>
    <scope>NUCLEOTIDE SEQUENCE [LARGE SCALE GENOMIC DNA]</scope>
    <source>
        <strain evidence="1">Tsep2-gDNA-1</strain>
        <tissue evidence="1">Whole body</tissue>
    </source>
</reference>
<proteinExistence type="predicted"/>
<sequence>QAHVKGQLYAEYYSSPAVNPWYSQKSLKREEIVMINRIRSNHYNLQYSLYRKNIQQQFFS</sequence>
<accession>A0A195EXL2</accession>
<gene>
    <name evidence="1" type="ORF">ALC56_13101</name>
</gene>
<dbReference type="EMBL" id="KQ981948">
    <property type="protein sequence ID" value="KYN32619.1"/>
    <property type="molecule type" value="Genomic_DNA"/>
</dbReference>